<dbReference type="PANTHER" id="PTHR35011:SF2">
    <property type="entry name" value="2,3-DIKETO-L-GULONATE TRAP TRANSPORTER SMALL PERMEASE PROTEIN YIAM"/>
    <property type="match status" value="1"/>
</dbReference>
<evidence type="ECO:0000256" key="8">
    <source>
        <dbReference type="ARBA" id="ARBA00038436"/>
    </source>
</evidence>
<keyword evidence="2 9" id="KW-0813">Transport</keyword>
<evidence type="ECO:0000256" key="9">
    <source>
        <dbReference type="RuleBase" id="RU369079"/>
    </source>
</evidence>
<dbReference type="GO" id="GO:0022857">
    <property type="term" value="F:transmembrane transporter activity"/>
    <property type="evidence" value="ECO:0007669"/>
    <property type="project" value="UniProtKB-UniRule"/>
</dbReference>
<evidence type="ECO:0000256" key="5">
    <source>
        <dbReference type="ARBA" id="ARBA00022692"/>
    </source>
</evidence>
<feature type="transmembrane region" description="Helical" evidence="9">
    <location>
        <begin position="20"/>
        <end position="44"/>
    </location>
</feature>
<comment type="subcellular location">
    <subcellularLocation>
        <location evidence="1 9">Cell inner membrane</location>
        <topology evidence="1 9">Multi-pass membrane protein</topology>
    </subcellularLocation>
</comment>
<dbReference type="Pfam" id="PF04290">
    <property type="entry name" value="DctQ"/>
    <property type="match status" value="1"/>
</dbReference>
<dbReference type="InterPro" id="IPR055348">
    <property type="entry name" value="DctQ"/>
</dbReference>
<protein>
    <recommendedName>
        <fullName evidence="9">TRAP transporter small permease protein</fullName>
    </recommendedName>
</protein>
<evidence type="ECO:0000256" key="7">
    <source>
        <dbReference type="ARBA" id="ARBA00023136"/>
    </source>
</evidence>
<keyword evidence="6 9" id="KW-1133">Transmembrane helix</keyword>
<evidence type="ECO:0000256" key="2">
    <source>
        <dbReference type="ARBA" id="ARBA00022448"/>
    </source>
</evidence>
<evidence type="ECO:0000256" key="6">
    <source>
        <dbReference type="ARBA" id="ARBA00022989"/>
    </source>
</evidence>
<accession>A0A366JIE3</accession>
<organism evidence="11 12">
    <name type="scientific">Marinomonas rhizomae</name>
    <dbReference type="NCBI Taxonomy" id="491948"/>
    <lineage>
        <taxon>Bacteria</taxon>
        <taxon>Pseudomonadati</taxon>
        <taxon>Pseudomonadota</taxon>
        <taxon>Gammaproteobacteria</taxon>
        <taxon>Oceanospirillales</taxon>
        <taxon>Oceanospirillaceae</taxon>
        <taxon>Marinomonas</taxon>
    </lineage>
</organism>
<name>A0A366JIE3_9GAMM</name>
<sequence length="168" mass="19487">MTTPIRRRGLTRIGKLLSKLADSIGALFFLAAFSGFIIQVFYRYVLNDPIRWSEELIMIAFIWVVFWAAAFMVPIKRHVTLEVVYDIVPPKTKRIFAIFSMLVIIVSFVILMPATLDYLDFLTRKKSPVLRVPMHLIYSCYMLFLVGFTVKSGIRLCKLFGSDWRSHI</sequence>
<dbReference type="GO" id="GO:0015740">
    <property type="term" value="P:C4-dicarboxylate transport"/>
    <property type="evidence" value="ECO:0007669"/>
    <property type="project" value="TreeGrafter"/>
</dbReference>
<dbReference type="EMBL" id="QNSE01000001">
    <property type="protein sequence ID" value="RBP85578.1"/>
    <property type="molecule type" value="Genomic_DNA"/>
</dbReference>
<keyword evidence="4 9" id="KW-0997">Cell inner membrane</keyword>
<feature type="transmembrane region" description="Helical" evidence="9">
    <location>
        <begin position="56"/>
        <end position="75"/>
    </location>
</feature>
<dbReference type="Proteomes" id="UP000252792">
    <property type="component" value="Unassembled WGS sequence"/>
</dbReference>
<feature type="transmembrane region" description="Helical" evidence="9">
    <location>
        <begin position="136"/>
        <end position="157"/>
    </location>
</feature>
<evidence type="ECO:0000259" key="10">
    <source>
        <dbReference type="Pfam" id="PF04290"/>
    </source>
</evidence>
<feature type="transmembrane region" description="Helical" evidence="9">
    <location>
        <begin position="95"/>
        <end position="116"/>
    </location>
</feature>
<dbReference type="GO" id="GO:0005886">
    <property type="term" value="C:plasma membrane"/>
    <property type="evidence" value="ECO:0007669"/>
    <property type="project" value="UniProtKB-SubCell"/>
</dbReference>
<dbReference type="PANTHER" id="PTHR35011">
    <property type="entry name" value="2,3-DIKETO-L-GULONATE TRAP TRANSPORTER SMALL PERMEASE PROTEIN YIAM"/>
    <property type="match status" value="1"/>
</dbReference>
<comment type="caution">
    <text evidence="11">The sequence shown here is derived from an EMBL/GenBank/DDBJ whole genome shotgun (WGS) entry which is preliminary data.</text>
</comment>
<evidence type="ECO:0000256" key="3">
    <source>
        <dbReference type="ARBA" id="ARBA00022475"/>
    </source>
</evidence>
<comment type="function">
    <text evidence="9">Part of the tripartite ATP-independent periplasmic (TRAP) transport system.</text>
</comment>
<evidence type="ECO:0000256" key="4">
    <source>
        <dbReference type="ARBA" id="ARBA00022519"/>
    </source>
</evidence>
<dbReference type="OrthoDB" id="4964541at2"/>
<comment type="subunit">
    <text evidence="9">The complex comprises the extracytoplasmic solute receptor protein and the two transmembrane proteins.</text>
</comment>
<keyword evidence="7 9" id="KW-0472">Membrane</keyword>
<keyword evidence="5 9" id="KW-0812">Transmembrane</keyword>
<reference evidence="11 12" key="1">
    <citation type="submission" date="2018-06" db="EMBL/GenBank/DDBJ databases">
        <title>Genomic Encyclopedia of Type Strains, Phase III (KMG-III): the genomes of soil and plant-associated and newly described type strains.</title>
        <authorList>
            <person name="Whitman W."/>
        </authorList>
    </citation>
    <scope>NUCLEOTIDE SEQUENCE [LARGE SCALE GENOMIC DNA]</scope>
    <source>
        <strain evidence="11 12">CECT 7377</strain>
    </source>
</reference>
<gene>
    <name evidence="11" type="ORF">DFP80_10173</name>
</gene>
<keyword evidence="12" id="KW-1185">Reference proteome</keyword>
<keyword evidence="3" id="KW-1003">Cell membrane</keyword>
<evidence type="ECO:0000256" key="1">
    <source>
        <dbReference type="ARBA" id="ARBA00004429"/>
    </source>
</evidence>
<comment type="similarity">
    <text evidence="8 9">Belongs to the TRAP transporter small permease family.</text>
</comment>
<evidence type="ECO:0000313" key="11">
    <source>
        <dbReference type="EMBL" id="RBP85578.1"/>
    </source>
</evidence>
<dbReference type="RefSeq" id="WP_113914825.1">
    <property type="nucleotide sequence ID" value="NZ_QNSE01000001.1"/>
</dbReference>
<dbReference type="InterPro" id="IPR007387">
    <property type="entry name" value="TRAP_DctQ"/>
</dbReference>
<proteinExistence type="inferred from homology"/>
<dbReference type="AlphaFoldDB" id="A0A366JIE3"/>
<evidence type="ECO:0000313" key="12">
    <source>
        <dbReference type="Proteomes" id="UP000252792"/>
    </source>
</evidence>
<feature type="domain" description="Tripartite ATP-independent periplasmic transporters DctQ component" evidence="10">
    <location>
        <begin position="37"/>
        <end position="157"/>
    </location>
</feature>